<feature type="domain" description="PilZ" evidence="1">
    <location>
        <begin position="7"/>
        <end position="87"/>
    </location>
</feature>
<dbReference type="InterPro" id="IPR036291">
    <property type="entry name" value="NAD(P)-bd_dom_sf"/>
</dbReference>
<dbReference type="Proteomes" id="UP000298325">
    <property type="component" value="Unassembled WGS sequence"/>
</dbReference>
<sequence length="442" mass="49703">MTRMQKERRRNRRSGIRIPVNLSYADATIETSTLNMSACGLRLKRPGRLYIPPGETIDVSFKGTDQPPLAAQITHLGKSHIGLQFDGKRFSGDELRALYDLAPAWQRFMVGSKRRLWRDSRRFAVLAANTLLRSLILKLVNPDFVFAVYGNRRDTDTYWSPKMAKHMPANLILGFIRNQNARGLLVASQTPEQELQANSDKVRTYISQLQLDFPQAKRFALVGRLPTFAKKAGIEIADPLVEGSLGTRYMIRDIAQQMKARAEYSEESSIVVLGGAGRIGNAVCEDLTGLYETVVAFDPRYEKDEEVRTEQGAVLRTSNVARLHDRKLYIGLMSQGDLVLDLFQHMPAGAMIADDTHPCISLHAREKLLEKGITVEKVVLSHSDFVMFPRMPSWNRRDIPGCLVEALVLLRRPDLEGGEFLSFCSQAKEMGFAGRLIKPLAE</sequence>
<dbReference type="Gene3D" id="2.40.10.220">
    <property type="entry name" value="predicted glycosyltransferase like domains"/>
    <property type="match status" value="1"/>
</dbReference>
<evidence type="ECO:0000313" key="2">
    <source>
        <dbReference type="EMBL" id="TGN41701.1"/>
    </source>
</evidence>
<name>A0A4Z1C5F8_9GAMM</name>
<dbReference type="InterPro" id="IPR009875">
    <property type="entry name" value="PilZ_domain"/>
</dbReference>
<proteinExistence type="predicted"/>
<dbReference type="RefSeq" id="WP_135802086.1">
    <property type="nucleotide sequence ID" value="NZ_SRPF01000001.1"/>
</dbReference>
<keyword evidence="3" id="KW-1185">Reference proteome</keyword>
<gene>
    <name evidence="2" type="ORF">E5Q11_04020</name>
</gene>
<dbReference type="SUPFAM" id="SSF51735">
    <property type="entry name" value="NAD(P)-binding Rossmann-fold domains"/>
    <property type="match status" value="1"/>
</dbReference>
<evidence type="ECO:0000313" key="3">
    <source>
        <dbReference type="Proteomes" id="UP000298325"/>
    </source>
</evidence>
<evidence type="ECO:0000259" key="1">
    <source>
        <dbReference type="Pfam" id="PF07238"/>
    </source>
</evidence>
<protein>
    <recommendedName>
        <fullName evidence="1">PilZ domain-containing protein</fullName>
    </recommendedName>
</protein>
<organism evidence="2 3">
    <name type="scientific">Marinobacter confluentis</name>
    <dbReference type="NCBI Taxonomy" id="1697557"/>
    <lineage>
        <taxon>Bacteria</taxon>
        <taxon>Pseudomonadati</taxon>
        <taxon>Pseudomonadota</taxon>
        <taxon>Gammaproteobacteria</taxon>
        <taxon>Pseudomonadales</taxon>
        <taxon>Marinobacteraceae</taxon>
        <taxon>Marinobacter</taxon>
    </lineage>
</organism>
<accession>A0A4Z1C5F8</accession>
<dbReference type="EMBL" id="SRPF01000001">
    <property type="protein sequence ID" value="TGN41701.1"/>
    <property type="molecule type" value="Genomic_DNA"/>
</dbReference>
<dbReference type="Pfam" id="PF07238">
    <property type="entry name" value="PilZ"/>
    <property type="match status" value="1"/>
</dbReference>
<dbReference type="AlphaFoldDB" id="A0A4Z1C5F8"/>
<dbReference type="OrthoDB" id="6345322at2"/>
<reference evidence="2 3" key="1">
    <citation type="submission" date="2019-04" db="EMBL/GenBank/DDBJ databases">
        <authorList>
            <person name="Park S."/>
            <person name="Yoon J.-H."/>
        </authorList>
    </citation>
    <scope>NUCLEOTIDE SEQUENCE [LARGE SCALE GENOMIC DNA]</scope>
    <source>
        <strain evidence="2 3">HJM-18</strain>
    </source>
</reference>
<comment type="caution">
    <text evidence="2">The sequence shown here is derived from an EMBL/GenBank/DDBJ whole genome shotgun (WGS) entry which is preliminary data.</text>
</comment>
<dbReference type="SUPFAM" id="SSF141371">
    <property type="entry name" value="PilZ domain-like"/>
    <property type="match status" value="1"/>
</dbReference>
<dbReference type="GO" id="GO:0035438">
    <property type="term" value="F:cyclic-di-GMP binding"/>
    <property type="evidence" value="ECO:0007669"/>
    <property type="project" value="InterPro"/>
</dbReference>